<dbReference type="InterPro" id="IPR019734">
    <property type="entry name" value="TPR_rpt"/>
</dbReference>
<dbReference type="Pfam" id="PF25058">
    <property type="entry name" value="ARM_TT21"/>
    <property type="match status" value="1"/>
</dbReference>
<sequence length="156" mass="17586">MNAIEKVMQGIEQGHVEKGLTELASLEKTGDHQLKYDIAEAYYQLGHIDKAKNLVDELLMLYPDEGSLYAFAAELLIDLDEEDEAIELLLEIKEHDPAYLQAQLLLADLYQLQSLDEVAEQKLLKAAEKAPNEPIISYGLGEFYLGRGDYIKAFLI</sequence>
<dbReference type="STRING" id="1236973.JCM9157_1637"/>
<protein>
    <submittedName>
        <fullName evidence="2">TPR repeat protein</fullName>
    </submittedName>
</protein>
<evidence type="ECO:0000313" key="2">
    <source>
        <dbReference type="EMBL" id="GAE34569.1"/>
    </source>
</evidence>
<name>W4QTD0_HALA3</name>
<feature type="repeat" description="TPR" evidence="1">
    <location>
        <begin position="32"/>
        <end position="65"/>
    </location>
</feature>
<dbReference type="Proteomes" id="UP000018896">
    <property type="component" value="Unassembled WGS sequence"/>
</dbReference>
<dbReference type="RefSeq" id="WP_235714846.1">
    <property type="nucleotide sequence ID" value="NZ_BAUV01000009.1"/>
</dbReference>
<dbReference type="SUPFAM" id="SSF48452">
    <property type="entry name" value="TPR-like"/>
    <property type="match status" value="1"/>
</dbReference>
<organism evidence="2 3">
    <name type="scientific">Halalkalibacter akibai (strain ATCC 43226 / DSM 21942 / CIP 109018 / JCM 9157 / 1139)</name>
    <name type="common">Bacillus akibai</name>
    <dbReference type="NCBI Taxonomy" id="1236973"/>
    <lineage>
        <taxon>Bacteria</taxon>
        <taxon>Bacillati</taxon>
        <taxon>Bacillota</taxon>
        <taxon>Bacilli</taxon>
        <taxon>Bacillales</taxon>
        <taxon>Bacillaceae</taxon>
        <taxon>Halalkalibacter</taxon>
    </lineage>
</organism>
<dbReference type="eggNOG" id="COG0457">
    <property type="taxonomic scope" value="Bacteria"/>
</dbReference>
<dbReference type="EMBL" id="BAUV01000009">
    <property type="protein sequence ID" value="GAE34569.1"/>
    <property type="molecule type" value="Genomic_DNA"/>
</dbReference>
<gene>
    <name evidence="2" type="ORF">JCM9157_1637</name>
</gene>
<evidence type="ECO:0000256" key="1">
    <source>
        <dbReference type="PROSITE-ProRule" id="PRU00339"/>
    </source>
</evidence>
<keyword evidence="1" id="KW-0802">TPR repeat</keyword>
<accession>W4QTD0</accession>
<dbReference type="InterPro" id="IPR011990">
    <property type="entry name" value="TPR-like_helical_dom_sf"/>
</dbReference>
<evidence type="ECO:0000313" key="3">
    <source>
        <dbReference type="Proteomes" id="UP000018896"/>
    </source>
</evidence>
<dbReference type="PROSITE" id="PS50005">
    <property type="entry name" value="TPR"/>
    <property type="match status" value="1"/>
</dbReference>
<proteinExistence type="predicted"/>
<reference evidence="2 3" key="1">
    <citation type="journal article" date="2014" name="Genome Announc.">
        <title>Draft Genome Sequences of Three Alkaliphilic Bacillus Strains, Bacillus wakoensis JCM 9140T, Bacillus akibai JCM 9157T, and Bacillus hemicellulosilyticus JCM 9152T.</title>
        <authorList>
            <person name="Yuki M."/>
            <person name="Oshima K."/>
            <person name="Suda W."/>
            <person name="Oshida Y."/>
            <person name="Kitamura K."/>
            <person name="Iida T."/>
            <person name="Hattori M."/>
            <person name="Ohkuma M."/>
        </authorList>
    </citation>
    <scope>NUCLEOTIDE SEQUENCE [LARGE SCALE GENOMIC DNA]</scope>
    <source>
        <strain evidence="2 3">JCM 9157</strain>
    </source>
</reference>
<keyword evidence="3" id="KW-1185">Reference proteome</keyword>
<comment type="caution">
    <text evidence="2">The sequence shown here is derived from an EMBL/GenBank/DDBJ whole genome shotgun (WGS) entry which is preliminary data.</text>
</comment>
<dbReference type="AlphaFoldDB" id="W4QTD0"/>
<dbReference type="Gene3D" id="1.25.40.10">
    <property type="entry name" value="Tetratricopeptide repeat domain"/>
    <property type="match status" value="1"/>
</dbReference>